<dbReference type="Proteomes" id="UP000214646">
    <property type="component" value="Unassembled WGS sequence"/>
</dbReference>
<evidence type="ECO:0000256" key="1">
    <source>
        <dbReference type="SAM" id="MobiDB-lite"/>
    </source>
</evidence>
<reference evidence="3" key="1">
    <citation type="submission" date="2017-06" db="EMBL/GenBank/DDBJ databases">
        <title>Genome analysis of Fimbriiglobus ruber SP5, the first member of the order Planctomycetales with confirmed chitinolytic capability.</title>
        <authorList>
            <person name="Ravin N.V."/>
            <person name="Rakitin A.L."/>
            <person name="Ivanova A.A."/>
            <person name="Beletsky A.V."/>
            <person name="Kulichevskaya I.S."/>
            <person name="Mardanov A.V."/>
            <person name="Dedysh S.N."/>
        </authorList>
    </citation>
    <scope>NUCLEOTIDE SEQUENCE [LARGE SCALE GENOMIC DNA]</scope>
    <source>
        <strain evidence="3">SP5</strain>
    </source>
</reference>
<evidence type="ECO:0008006" key="4">
    <source>
        <dbReference type="Google" id="ProtNLM"/>
    </source>
</evidence>
<sequence>MHPDTVTQYIRVAGPHAEQLHDELVAFPPRTNEVPFDEKWSFVGQKAKNCDPEDTRHGDCWDHTAVNPESRLVVRLVVGQRTAESASAVVNDFRERTGGRVPRLITSDELPAYPEAIRAAYGTTMTPPPTGRPGRPRGPQAVVPPEVTYATVHKERDGGQVVSVITRVVFGTMAAVILALAASTVSRVINTSFIERHNGTDRNRCSRKVRKTYAFSKDWDLHRAATLVSHYRYNFCWPVRTLRVRGEDGRWQQRTPAMAASLTDNVWTIAEWMTYLNHV</sequence>
<accession>A0A225CY37</accession>
<evidence type="ECO:0000313" key="2">
    <source>
        <dbReference type="EMBL" id="OWK34142.1"/>
    </source>
</evidence>
<feature type="region of interest" description="Disordered" evidence="1">
    <location>
        <begin position="122"/>
        <end position="141"/>
    </location>
</feature>
<proteinExistence type="predicted"/>
<protein>
    <recommendedName>
        <fullName evidence="4">DDE domain-containing protein</fullName>
    </recommendedName>
</protein>
<evidence type="ECO:0000313" key="3">
    <source>
        <dbReference type="Proteomes" id="UP000214646"/>
    </source>
</evidence>
<name>A0A225CY37_9BACT</name>
<dbReference type="AlphaFoldDB" id="A0A225CY37"/>
<dbReference type="EMBL" id="NIDE01000020">
    <property type="protein sequence ID" value="OWK34142.1"/>
    <property type="molecule type" value="Genomic_DNA"/>
</dbReference>
<keyword evidence="3" id="KW-1185">Reference proteome</keyword>
<gene>
    <name evidence="2" type="ORF">FRUB_10113</name>
</gene>
<comment type="caution">
    <text evidence="2">The sequence shown here is derived from an EMBL/GenBank/DDBJ whole genome shotgun (WGS) entry which is preliminary data.</text>
</comment>
<organism evidence="2 3">
    <name type="scientific">Fimbriiglobus ruber</name>
    <dbReference type="NCBI Taxonomy" id="1908690"/>
    <lineage>
        <taxon>Bacteria</taxon>
        <taxon>Pseudomonadati</taxon>
        <taxon>Planctomycetota</taxon>
        <taxon>Planctomycetia</taxon>
        <taxon>Gemmatales</taxon>
        <taxon>Gemmataceae</taxon>
        <taxon>Fimbriiglobus</taxon>
    </lineage>
</organism>